<sequence>MGLKSVVIAVDGSEESMSALRWAIHNLINDREEGPAFVVLHVQPPASIVTGLNPGAIPFGGPSHVEVPAFTEAIQAHLKRISDAIIGHASKICSENKVKNVKMEVIVGEPKEVICEYVDKVHADLLVMGSRAYGPIKNIGKDLYNLEVWDTLITKDFESMEAFDPCSQPPSFFWEV</sequence>
<dbReference type="SUPFAM" id="SSF52402">
    <property type="entry name" value="Adenine nucleotide alpha hydrolases-like"/>
    <property type="match status" value="1"/>
</dbReference>
<dbReference type="InterPro" id="IPR006015">
    <property type="entry name" value="Universal_stress_UspA"/>
</dbReference>
<comment type="caution">
    <text evidence="2">The sequence shown here is derived from an EMBL/GenBank/DDBJ whole genome shotgun (WGS) entry which is preliminary data.</text>
</comment>
<organism evidence="2 3">
    <name type="scientific">Stephania yunnanensis</name>
    <dbReference type="NCBI Taxonomy" id="152371"/>
    <lineage>
        <taxon>Eukaryota</taxon>
        <taxon>Viridiplantae</taxon>
        <taxon>Streptophyta</taxon>
        <taxon>Embryophyta</taxon>
        <taxon>Tracheophyta</taxon>
        <taxon>Spermatophyta</taxon>
        <taxon>Magnoliopsida</taxon>
        <taxon>Ranunculales</taxon>
        <taxon>Menispermaceae</taxon>
        <taxon>Menispermoideae</taxon>
        <taxon>Cissampelideae</taxon>
        <taxon>Stephania</taxon>
    </lineage>
</organism>
<dbReference type="InterPro" id="IPR006016">
    <property type="entry name" value="UspA"/>
</dbReference>
<gene>
    <name evidence="2" type="ORF">Syun_015445</name>
</gene>
<evidence type="ECO:0000259" key="1">
    <source>
        <dbReference type="Pfam" id="PF00582"/>
    </source>
</evidence>
<feature type="domain" description="UspA" evidence="1">
    <location>
        <begin position="4"/>
        <end position="137"/>
    </location>
</feature>
<dbReference type="InterPro" id="IPR014729">
    <property type="entry name" value="Rossmann-like_a/b/a_fold"/>
</dbReference>
<dbReference type="PRINTS" id="PR01438">
    <property type="entry name" value="UNVRSLSTRESS"/>
</dbReference>
<evidence type="ECO:0000313" key="2">
    <source>
        <dbReference type="EMBL" id="KAK9136115.1"/>
    </source>
</evidence>
<dbReference type="Proteomes" id="UP001420932">
    <property type="component" value="Unassembled WGS sequence"/>
</dbReference>
<keyword evidence="3" id="KW-1185">Reference proteome</keyword>
<dbReference type="EMBL" id="JBBNAF010000006">
    <property type="protein sequence ID" value="KAK9136115.1"/>
    <property type="molecule type" value="Genomic_DNA"/>
</dbReference>
<name>A0AAP0JM16_9MAGN</name>
<proteinExistence type="predicted"/>
<dbReference type="PANTHER" id="PTHR31964">
    <property type="entry name" value="ADENINE NUCLEOTIDE ALPHA HYDROLASES-LIKE SUPERFAMILY PROTEIN"/>
    <property type="match status" value="1"/>
</dbReference>
<dbReference type="Pfam" id="PF00582">
    <property type="entry name" value="Usp"/>
    <property type="match status" value="1"/>
</dbReference>
<evidence type="ECO:0000313" key="3">
    <source>
        <dbReference type="Proteomes" id="UP001420932"/>
    </source>
</evidence>
<dbReference type="Gene3D" id="3.40.50.620">
    <property type="entry name" value="HUPs"/>
    <property type="match status" value="1"/>
</dbReference>
<dbReference type="CDD" id="cd23659">
    <property type="entry name" value="USP_At3g01520-like"/>
    <property type="match status" value="1"/>
</dbReference>
<accession>A0AAP0JM16</accession>
<reference evidence="2 3" key="1">
    <citation type="submission" date="2024-01" db="EMBL/GenBank/DDBJ databases">
        <title>Genome assemblies of Stephania.</title>
        <authorList>
            <person name="Yang L."/>
        </authorList>
    </citation>
    <scope>NUCLEOTIDE SEQUENCE [LARGE SCALE GENOMIC DNA]</scope>
    <source>
        <strain evidence="2">YNDBR</strain>
        <tissue evidence="2">Leaf</tissue>
    </source>
</reference>
<protein>
    <recommendedName>
        <fullName evidence="1">UspA domain-containing protein</fullName>
    </recommendedName>
</protein>
<dbReference type="AlphaFoldDB" id="A0AAP0JM16"/>
<dbReference type="PANTHER" id="PTHR31964:SF122">
    <property type="entry name" value="OS02G0760500 PROTEIN"/>
    <property type="match status" value="1"/>
</dbReference>